<protein>
    <submittedName>
        <fullName evidence="2">Uncharacterized protein</fullName>
    </submittedName>
</protein>
<accession>A0AAV9YZ52</accession>
<name>A0AAV9YZ52_9AGAR</name>
<evidence type="ECO:0000313" key="3">
    <source>
        <dbReference type="Proteomes" id="UP001362999"/>
    </source>
</evidence>
<organism evidence="2 3">
    <name type="scientific">Favolaschia claudopus</name>
    <dbReference type="NCBI Taxonomy" id="2862362"/>
    <lineage>
        <taxon>Eukaryota</taxon>
        <taxon>Fungi</taxon>
        <taxon>Dikarya</taxon>
        <taxon>Basidiomycota</taxon>
        <taxon>Agaricomycotina</taxon>
        <taxon>Agaricomycetes</taxon>
        <taxon>Agaricomycetidae</taxon>
        <taxon>Agaricales</taxon>
        <taxon>Marasmiineae</taxon>
        <taxon>Mycenaceae</taxon>
        <taxon>Favolaschia</taxon>
    </lineage>
</organism>
<feature type="compositionally biased region" description="Pro residues" evidence="1">
    <location>
        <begin position="297"/>
        <end position="307"/>
    </location>
</feature>
<feature type="region of interest" description="Disordered" evidence="1">
    <location>
        <begin position="253"/>
        <end position="342"/>
    </location>
</feature>
<feature type="region of interest" description="Disordered" evidence="1">
    <location>
        <begin position="376"/>
        <end position="419"/>
    </location>
</feature>
<feature type="compositionally biased region" description="Acidic residues" evidence="1">
    <location>
        <begin position="396"/>
        <end position="409"/>
    </location>
</feature>
<feature type="compositionally biased region" description="Polar residues" evidence="1">
    <location>
        <begin position="281"/>
        <end position="293"/>
    </location>
</feature>
<dbReference type="EMBL" id="JAWWNJ010000278">
    <property type="protein sequence ID" value="KAK6966392.1"/>
    <property type="molecule type" value="Genomic_DNA"/>
</dbReference>
<gene>
    <name evidence="2" type="ORF">R3P38DRAFT_2816360</name>
</gene>
<comment type="caution">
    <text evidence="2">The sequence shown here is derived from an EMBL/GenBank/DDBJ whole genome shotgun (WGS) entry which is preliminary data.</text>
</comment>
<reference evidence="2 3" key="1">
    <citation type="journal article" date="2024" name="J Genomics">
        <title>Draft genome sequencing and assembly of Favolaschia claudopus CIRM-BRFM 2984 isolated from oak limbs.</title>
        <authorList>
            <person name="Navarro D."/>
            <person name="Drula E."/>
            <person name="Chaduli D."/>
            <person name="Cazenave R."/>
            <person name="Ahrendt S."/>
            <person name="Wang J."/>
            <person name="Lipzen A."/>
            <person name="Daum C."/>
            <person name="Barry K."/>
            <person name="Grigoriev I.V."/>
            <person name="Favel A."/>
            <person name="Rosso M.N."/>
            <person name="Martin F."/>
        </authorList>
    </citation>
    <scope>NUCLEOTIDE SEQUENCE [LARGE SCALE GENOMIC DNA]</scope>
    <source>
        <strain evidence="2 3">CIRM-BRFM 2984</strain>
    </source>
</reference>
<evidence type="ECO:0000256" key="1">
    <source>
        <dbReference type="SAM" id="MobiDB-lite"/>
    </source>
</evidence>
<dbReference type="AlphaFoldDB" id="A0AAV9YZ52"/>
<proteinExistence type="predicted"/>
<keyword evidence="3" id="KW-1185">Reference proteome</keyword>
<evidence type="ECO:0000313" key="2">
    <source>
        <dbReference type="EMBL" id="KAK6966392.1"/>
    </source>
</evidence>
<sequence length="584" mass="64191">MAFLLVGGEMWNLPSNVARLRLQPKLARELNHPLPKLGGVLTSDIIRNDDTQDMVGQEDREDPTMPVQLQLTEDCAPRRVALFQLYMQEEEYNNEVNRVFAERHPNLMGQRNTIKERSAIARELVEGETEEVREALRKKGEEEYEEAMAEFKGGNDAEVNEEEDAEARKEARVRLAVTIQPLLDAIRAITGCQVLLVAGTVVDGRFDIRSMHAKAPGKAPGLDFTKWDPKGFKVVLDQWMRYLVAAAAEPEAAGPTTAHGQTNATPDASDALAQSVAAPTAIQSNNPTPSATASDHPAPPTAIPPLIKPARPSVPNETITAPMTTSPPSPPDTSAATPSTVDGALNKGNIVFQKELLESLGLKKTVSDLMEGFKDATKKRPSDGANPAAKRQRLEDGDDYEDESGDEGEDGNKGYDELPATTRRNAQELLNDGEGRAQWSKLIELWWKLEEQAKFEGPAKGAAAGLRPVEVKGWINRARVGGPQPPIKDVYSFAARWWKWWLAVNPKWRARVKNETRLSQEEDGDWSCLKSQIGQNGLLNAMGNLLGKQDIGWGEAVEEMCWVLEKLMATGTKEAVEVDAASKE</sequence>
<dbReference type="Proteomes" id="UP001362999">
    <property type="component" value="Unassembled WGS sequence"/>
</dbReference>